<name>A0ABY3WKC5_9ACTN</name>
<evidence type="ECO:0000313" key="2">
    <source>
        <dbReference type="Proteomes" id="UP000828924"/>
    </source>
</evidence>
<reference evidence="1 2" key="1">
    <citation type="submission" date="2021-03" db="EMBL/GenBank/DDBJ databases">
        <title>Complete genome of Streptomyces formicae strain 1H-GS9 (DSM 100524).</title>
        <authorList>
            <person name="Atanasov K.E."/>
            <person name="Altabella T."/>
            <person name="Ferrer A."/>
        </authorList>
    </citation>
    <scope>NUCLEOTIDE SEQUENCE [LARGE SCALE GENOMIC DNA]</scope>
    <source>
        <strain evidence="1 2">1H-GS9</strain>
    </source>
</reference>
<proteinExistence type="predicted"/>
<accession>A0ABY3WKC5</accession>
<evidence type="ECO:0000313" key="1">
    <source>
        <dbReference type="EMBL" id="UNM12580.1"/>
    </source>
</evidence>
<dbReference type="RefSeq" id="WP_242331189.1">
    <property type="nucleotide sequence ID" value="NZ_CP071872.1"/>
</dbReference>
<gene>
    <name evidence="1" type="ORF">J4032_14530</name>
</gene>
<sequence length="47" mass="4468">MPGLLTVLTVVVALVIGGAGAAAVVTGRCRRPGRAGPSRSRPAGAAG</sequence>
<dbReference type="Proteomes" id="UP000828924">
    <property type="component" value="Chromosome"/>
</dbReference>
<organism evidence="1 2">
    <name type="scientific">Streptomyces formicae</name>
    <dbReference type="NCBI Taxonomy" id="1616117"/>
    <lineage>
        <taxon>Bacteria</taxon>
        <taxon>Bacillati</taxon>
        <taxon>Actinomycetota</taxon>
        <taxon>Actinomycetes</taxon>
        <taxon>Kitasatosporales</taxon>
        <taxon>Streptomycetaceae</taxon>
        <taxon>Streptomyces</taxon>
    </lineage>
</organism>
<keyword evidence="2" id="KW-1185">Reference proteome</keyword>
<dbReference type="EMBL" id="CP071872">
    <property type="protein sequence ID" value="UNM12580.1"/>
    <property type="molecule type" value="Genomic_DNA"/>
</dbReference>
<protein>
    <submittedName>
        <fullName evidence="1">Uncharacterized protein</fullName>
    </submittedName>
</protein>